<dbReference type="GO" id="GO:0031966">
    <property type="term" value="C:mitochondrial membrane"/>
    <property type="evidence" value="ECO:0007669"/>
    <property type="project" value="UniProtKB-SubCell"/>
</dbReference>
<accession>A0A067MKW8</accession>
<evidence type="ECO:0000256" key="8">
    <source>
        <dbReference type="ARBA" id="ARBA00023136"/>
    </source>
</evidence>
<dbReference type="Gene3D" id="1.50.40.10">
    <property type="entry name" value="Mitochondrial carrier domain"/>
    <property type="match status" value="1"/>
</dbReference>
<comment type="subcellular location">
    <subcellularLocation>
        <location evidence="1">Mitochondrion membrane</location>
        <topology evidence="1">Multi-pass membrane protein</topology>
    </subcellularLocation>
</comment>
<keyword evidence="5" id="KW-0677">Repeat</keyword>
<dbReference type="AlphaFoldDB" id="A0A067MKW8"/>
<dbReference type="STRING" id="930990.A0A067MKW8"/>
<keyword evidence="8" id="KW-0472">Membrane</keyword>
<keyword evidence="3" id="KW-0813">Transport</keyword>
<evidence type="ECO:0000256" key="5">
    <source>
        <dbReference type="ARBA" id="ARBA00022737"/>
    </source>
</evidence>
<dbReference type="HOGENOM" id="CLU_057753_0_0_1"/>
<protein>
    <recommendedName>
        <fullName evidence="11">Mitochondrial carrier protein</fullName>
    </recommendedName>
</protein>
<dbReference type="PANTHER" id="PTHR45624">
    <property type="entry name" value="MITOCHONDRIAL BASIC AMINO ACIDS TRANSPORTER-RELATED"/>
    <property type="match status" value="1"/>
</dbReference>
<evidence type="ECO:0000256" key="3">
    <source>
        <dbReference type="ARBA" id="ARBA00022448"/>
    </source>
</evidence>
<gene>
    <name evidence="9" type="ORF">BOTBODRAFT_30927</name>
</gene>
<evidence type="ECO:0000256" key="4">
    <source>
        <dbReference type="ARBA" id="ARBA00022692"/>
    </source>
</evidence>
<evidence type="ECO:0000256" key="1">
    <source>
        <dbReference type="ARBA" id="ARBA00004225"/>
    </source>
</evidence>
<proteinExistence type="inferred from homology"/>
<comment type="similarity">
    <text evidence="2">Belongs to the mitochondrial carrier (TC 2.A.29) family.</text>
</comment>
<dbReference type="GO" id="GO:1990575">
    <property type="term" value="P:mitochondrial L-ornithine transmembrane transport"/>
    <property type="evidence" value="ECO:0007669"/>
    <property type="project" value="TreeGrafter"/>
</dbReference>
<name>A0A067MKW8_BOTB1</name>
<evidence type="ECO:0000256" key="7">
    <source>
        <dbReference type="ARBA" id="ARBA00023128"/>
    </source>
</evidence>
<evidence type="ECO:0000256" key="6">
    <source>
        <dbReference type="ARBA" id="ARBA00022989"/>
    </source>
</evidence>
<keyword evidence="6" id="KW-1133">Transmembrane helix</keyword>
<dbReference type="OrthoDB" id="3364892at2759"/>
<keyword evidence="4" id="KW-0812">Transmembrane</keyword>
<dbReference type="SUPFAM" id="SSF103506">
    <property type="entry name" value="Mitochondrial carrier"/>
    <property type="match status" value="1"/>
</dbReference>
<dbReference type="GO" id="GO:0000064">
    <property type="term" value="F:L-ornithine transmembrane transporter activity"/>
    <property type="evidence" value="ECO:0007669"/>
    <property type="project" value="TreeGrafter"/>
</dbReference>
<dbReference type="EMBL" id="KL198028">
    <property type="protein sequence ID" value="KDQ16204.1"/>
    <property type="molecule type" value="Genomic_DNA"/>
</dbReference>
<dbReference type="Proteomes" id="UP000027195">
    <property type="component" value="Unassembled WGS sequence"/>
</dbReference>
<dbReference type="PANTHER" id="PTHR45624:SF52">
    <property type="entry name" value="MITOCHONDRIAL CARRIER"/>
    <property type="match status" value="1"/>
</dbReference>
<dbReference type="InParanoid" id="A0A067MKW8"/>
<evidence type="ECO:0008006" key="11">
    <source>
        <dbReference type="Google" id="ProtNLM"/>
    </source>
</evidence>
<dbReference type="InterPro" id="IPR023395">
    <property type="entry name" value="MCP_dom_sf"/>
</dbReference>
<keyword evidence="10" id="KW-1185">Reference proteome</keyword>
<reference evidence="10" key="1">
    <citation type="journal article" date="2014" name="Proc. Natl. Acad. Sci. U.S.A.">
        <title>Extensive sampling of basidiomycete genomes demonstrates inadequacy of the white-rot/brown-rot paradigm for wood decay fungi.</title>
        <authorList>
            <person name="Riley R."/>
            <person name="Salamov A.A."/>
            <person name="Brown D.W."/>
            <person name="Nagy L.G."/>
            <person name="Floudas D."/>
            <person name="Held B.W."/>
            <person name="Levasseur A."/>
            <person name="Lombard V."/>
            <person name="Morin E."/>
            <person name="Otillar R."/>
            <person name="Lindquist E.A."/>
            <person name="Sun H."/>
            <person name="LaButti K.M."/>
            <person name="Schmutz J."/>
            <person name="Jabbour D."/>
            <person name="Luo H."/>
            <person name="Baker S.E."/>
            <person name="Pisabarro A.G."/>
            <person name="Walton J.D."/>
            <person name="Blanchette R.A."/>
            <person name="Henrissat B."/>
            <person name="Martin F."/>
            <person name="Cullen D."/>
            <person name="Hibbett D.S."/>
            <person name="Grigoriev I.V."/>
        </authorList>
    </citation>
    <scope>NUCLEOTIDE SEQUENCE [LARGE SCALE GENOMIC DNA]</scope>
    <source>
        <strain evidence="10">FD-172 SS1</strain>
    </source>
</reference>
<sequence length="395" mass="43547">MTTSSAASAKSQHPDIQQLSESAAQGNSNVYAGVARSLTRAVGLYFSRPVRLFRPVKVSGWTTLRGSARRDGASLTPGYVSTLIRQEGWLVIPRHFIPPLAINTLLGTLLFTTYSTSYAYLTEVFPDHSSTLLASVAGAASGAVQSVAGAPAENVRLILEGGIHGNQQAGHAGWRQAWKEVFLGTESFRPHLSHKEARREARAVRLWMKEVTGMAGRGWDGWAWGCGKDVLGFSLFFAVFDISRRTALHVRSTVEERQRSLHPELMRELDRQHKSTSAMRVAHGLTLVSGGVIAGVGYELIGRPFDVMKQLVYRNDVHRRTSTDPPVPHSRFILEKLRERGMLYFFRAPQSAVSDPTPDSNVLSRRCFAVLRTLARVGPWGVGFLVWEAIGGELQ</sequence>
<organism evidence="9 10">
    <name type="scientific">Botryobasidium botryosum (strain FD-172 SS1)</name>
    <dbReference type="NCBI Taxonomy" id="930990"/>
    <lineage>
        <taxon>Eukaryota</taxon>
        <taxon>Fungi</taxon>
        <taxon>Dikarya</taxon>
        <taxon>Basidiomycota</taxon>
        <taxon>Agaricomycotina</taxon>
        <taxon>Agaricomycetes</taxon>
        <taxon>Cantharellales</taxon>
        <taxon>Botryobasidiaceae</taxon>
        <taxon>Botryobasidium</taxon>
    </lineage>
</organism>
<evidence type="ECO:0000313" key="10">
    <source>
        <dbReference type="Proteomes" id="UP000027195"/>
    </source>
</evidence>
<evidence type="ECO:0000256" key="2">
    <source>
        <dbReference type="ARBA" id="ARBA00006375"/>
    </source>
</evidence>
<dbReference type="InterPro" id="IPR050567">
    <property type="entry name" value="Mitochondrial_Carrier"/>
</dbReference>
<evidence type="ECO:0000313" key="9">
    <source>
        <dbReference type="EMBL" id="KDQ16204.1"/>
    </source>
</evidence>
<keyword evidence="7" id="KW-0496">Mitochondrion</keyword>